<reference evidence="2" key="2">
    <citation type="submission" date="2021-04" db="EMBL/GenBank/DDBJ databases">
        <authorList>
            <person name="Gilroy R."/>
        </authorList>
    </citation>
    <scope>NUCLEOTIDE SEQUENCE</scope>
    <source>
        <strain evidence="2">ChiBcec8-13705</strain>
    </source>
</reference>
<dbReference type="EMBL" id="DWYG01000131">
    <property type="protein sequence ID" value="HJB42363.1"/>
    <property type="molecule type" value="Genomic_DNA"/>
</dbReference>
<proteinExistence type="predicted"/>
<evidence type="ECO:0000313" key="3">
    <source>
        <dbReference type="Proteomes" id="UP000886803"/>
    </source>
</evidence>
<sequence>MKERKDKTESLAYLVTGVLLVAVAVKPPRWLCQIYAILERAIVLLLGLVMAAAGLVSLARPRNADAPIAAEAEATSVDESEGEAL</sequence>
<keyword evidence="1" id="KW-0812">Transmembrane</keyword>
<evidence type="ECO:0000256" key="1">
    <source>
        <dbReference type="SAM" id="Phobius"/>
    </source>
</evidence>
<comment type="caution">
    <text evidence="2">The sequence shown here is derived from an EMBL/GenBank/DDBJ whole genome shotgun (WGS) entry which is preliminary data.</text>
</comment>
<protein>
    <submittedName>
        <fullName evidence="2">Uncharacterized protein</fullName>
    </submittedName>
</protein>
<dbReference type="AlphaFoldDB" id="A0A9D2S324"/>
<feature type="transmembrane region" description="Helical" evidence="1">
    <location>
        <begin position="34"/>
        <end position="58"/>
    </location>
</feature>
<organism evidence="2 3">
    <name type="scientific">Candidatus Gemmiger avicola</name>
    <dbReference type="NCBI Taxonomy" id="2838605"/>
    <lineage>
        <taxon>Bacteria</taxon>
        <taxon>Bacillati</taxon>
        <taxon>Bacillota</taxon>
        <taxon>Clostridia</taxon>
        <taxon>Eubacteriales</taxon>
        <taxon>Gemmiger</taxon>
    </lineage>
</organism>
<name>A0A9D2S324_9FIRM</name>
<dbReference type="Proteomes" id="UP000886803">
    <property type="component" value="Unassembled WGS sequence"/>
</dbReference>
<keyword evidence="1" id="KW-1133">Transmembrane helix</keyword>
<evidence type="ECO:0000313" key="2">
    <source>
        <dbReference type="EMBL" id="HJB42363.1"/>
    </source>
</evidence>
<gene>
    <name evidence="2" type="ORF">H9945_07680</name>
</gene>
<accession>A0A9D2S324</accession>
<reference evidence="2" key="1">
    <citation type="journal article" date="2021" name="PeerJ">
        <title>Extensive microbial diversity within the chicken gut microbiome revealed by metagenomics and culture.</title>
        <authorList>
            <person name="Gilroy R."/>
            <person name="Ravi A."/>
            <person name="Getino M."/>
            <person name="Pursley I."/>
            <person name="Horton D.L."/>
            <person name="Alikhan N.F."/>
            <person name="Baker D."/>
            <person name="Gharbi K."/>
            <person name="Hall N."/>
            <person name="Watson M."/>
            <person name="Adriaenssens E.M."/>
            <person name="Foster-Nyarko E."/>
            <person name="Jarju S."/>
            <person name="Secka A."/>
            <person name="Antonio M."/>
            <person name="Oren A."/>
            <person name="Chaudhuri R.R."/>
            <person name="La Ragione R."/>
            <person name="Hildebrand F."/>
            <person name="Pallen M.J."/>
        </authorList>
    </citation>
    <scope>NUCLEOTIDE SEQUENCE</scope>
    <source>
        <strain evidence="2">ChiBcec8-13705</strain>
    </source>
</reference>
<keyword evidence="1" id="KW-0472">Membrane</keyword>